<feature type="domain" description="Nudix hydrolase" evidence="3">
    <location>
        <begin position="7"/>
        <end position="129"/>
    </location>
</feature>
<keyword evidence="2" id="KW-0378">Hydrolase</keyword>
<comment type="similarity">
    <text evidence="1">Belongs to the Nudix hydrolase family.</text>
</comment>
<dbReference type="PANTHER" id="PTHR43736">
    <property type="entry name" value="ADP-RIBOSE PYROPHOSPHATASE"/>
    <property type="match status" value="1"/>
</dbReference>
<evidence type="ECO:0000313" key="5">
    <source>
        <dbReference type="Proteomes" id="UP000323380"/>
    </source>
</evidence>
<evidence type="ECO:0000313" key="4">
    <source>
        <dbReference type="EMBL" id="TYB38414.1"/>
    </source>
</evidence>
<reference evidence="4 5" key="1">
    <citation type="submission" date="2019-08" db="EMBL/GenBank/DDBJ databases">
        <title>Actinomadura sp. nov. CYP1-5 isolated from mountain soil.</title>
        <authorList>
            <person name="Songsumanus A."/>
            <person name="Kuncharoen N."/>
            <person name="Kudo T."/>
            <person name="Yuki M."/>
            <person name="Igarashi Y."/>
            <person name="Tanasupawat S."/>
        </authorList>
    </citation>
    <scope>NUCLEOTIDE SEQUENCE [LARGE SCALE GENOMIC DNA]</scope>
    <source>
        <strain evidence="4 5">JCM 14158</strain>
    </source>
</reference>
<dbReference type="Proteomes" id="UP000323380">
    <property type="component" value="Unassembled WGS sequence"/>
</dbReference>
<name>A0A5D0N1Q9_9ACTN</name>
<evidence type="ECO:0000256" key="2">
    <source>
        <dbReference type="ARBA" id="ARBA00022801"/>
    </source>
</evidence>
<sequence length="143" mass="15256">MSDANLPRHSVSVSGIVLRADGCILAIKRADDGRWVPPGGVLELDETPYEGVVREVLEETGVKVAPERLTGVYKNMKLGVVSLAILCRPVDGEPQTSDEAVSVAWLRPAEAIEAMPEARAIRVTDALSEGGPFVRAHDGTSLL</sequence>
<evidence type="ECO:0000259" key="3">
    <source>
        <dbReference type="PROSITE" id="PS51462"/>
    </source>
</evidence>
<dbReference type="PROSITE" id="PS00893">
    <property type="entry name" value="NUDIX_BOX"/>
    <property type="match status" value="1"/>
</dbReference>
<dbReference type="GO" id="GO:0016787">
    <property type="term" value="F:hydrolase activity"/>
    <property type="evidence" value="ECO:0007669"/>
    <property type="project" value="UniProtKB-KW"/>
</dbReference>
<keyword evidence="5" id="KW-1185">Reference proteome</keyword>
<comment type="caution">
    <text evidence="4">The sequence shown here is derived from an EMBL/GenBank/DDBJ whole genome shotgun (WGS) entry which is preliminary data.</text>
</comment>
<dbReference type="InterPro" id="IPR015797">
    <property type="entry name" value="NUDIX_hydrolase-like_dom_sf"/>
</dbReference>
<accession>A0A5D0N1Q9</accession>
<dbReference type="PANTHER" id="PTHR43736:SF1">
    <property type="entry name" value="DIHYDRONEOPTERIN TRIPHOSPHATE DIPHOSPHATASE"/>
    <property type="match status" value="1"/>
</dbReference>
<dbReference type="AlphaFoldDB" id="A0A5D0N1Q9"/>
<dbReference type="STRING" id="1220554.GCA_001552135_03813"/>
<dbReference type="PROSITE" id="PS51462">
    <property type="entry name" value="NUDIX"/>
    <property type="match status" value="1"/>
</dbReference>
<proteinExistence type="inferred from homology"/>
<dbReference type="InterPro" id="IPR020084">
    <property type="entry name" value="NUDIX_hydrolase_CS"/>
</dbReference>
<dbReference type="Gene3D" id="3.90.79.10">
    <property type="entry name" value="Nucleoside Triphosphate Pyrophosphohydrolase"/>
    <property type="match status" value="1"/>
</dbReference>
<gene>
    <name evidence="4" type="ORF">FXF69_41485</name>
</gene>
<organism evidence="4 5">
    <name type="scientific">Actinomadura chibensis</name>
    <dbReference type="NCBI Taxonomy" id="392828"/>
    <lineage>
        <taxon>Bacteria</taxon>
        <taxon>Bacillati</taxon>
        <taxon>Actinomycetota</taxon>
        <taxon>Actinomycetes</taxon>
        <taxon>Streptosporangiales</taxon>
        <taxon>Thermomonosporaceae</taxon>
        <taxon>Actinomadura</taxon>
    </lineage>
</organism>
<dbReference type="RefSeq" id="WP_067893038.1">
    <property type="nucleotide sequence ID" value="NZ_VSFG01000016.1"/>
</dbReference>
<evidence type="ECO:0000256" key="1">
    <source>
        <dbReference type="ARBA" id="ARBA00005582"/>
    </source>
</evidence>
<dbReference type="EMBL" id="VSFG01000016">
    <property type="protein sequence ID" value="TYB38414.1"/>
    <property type="molecule type" value="Genomic_DNA"/>
</dbReference>
<dbReference type="InterPro" id="IPR000086">
    <property type="entry name" value="NUDIX_hydrolase_dom"/>
</dbReference>
<dbReference type="SUPFAM" id="SSF55811">
    <property type="entry name" value="Nudix"/>
    <property type="match status" value="1"/>
</dbReference>
<dbReference type="Pfam" id="PF00293">
    <property type="entry name" value="NUDIX"/>
    <property type="match status" value="1"/>
</dbReference>
<protein>
    <submittedName>
        <fullName evidence="4">NUDIX domain-containing protein</fullName>
    </submittedName>
</protein>